<sequence length="403" mass="45452">MKKLLLLGGSGYLLPVIETARKLGLYVITCDYLPDNTAHKYSDKYIDLSIIEKDKVLEAAKKENISGVMSFACDPGVVTAAYVAEKMGLPFQCSYEAACILQDKGLFREFLTKHGFNVPHAKRYTEKNVPAEDLNFFTWPVIVKPVDSAGSKGVTKVNTPEELLAAIDVAVEQSHNGAFIIEDFLTFEGYHSSTDPFTVDGKLQFITYSDQLFDPEAENPYTPARIIWPSSMKEEHQEYLTREIQRLMDLLHTGTGIYNIETCVGANDKPYIMEVSPRGGGCRIAELQKMAYGVDLIENEVRKAVGMPLLELQPHPCQGHWCELVVHAKPGMEGILQSIRMDREVEKKYLRQISLTKKEGDHVQPFTGANMSLGDMFLQFESREQLDEITGHTERWLYVNLKK</sequence>
<dbReference type="PANTHER" id="PTHR43585:SF2">
    <property type="entry name" value="ATP-GRASP ENZYME FSQD"/>
    <property type="match status" value="1"/>
</dbReference>
<evidence type="ECO:0000259" key="5">
    <source>
        <dbReference type="PROSITE" id="PS50975"/>
    </source>
</evidence>
<evidence type="ECO:0000256" key="1">
    <source>
        <dbReference type="ARBA" id="ARBA00022598"/>
    </source>
</evidence>
<evidence type="ECO:0000256" key="2">
    <source>
        <dbReference type="ARBA" id="ARBA00022741"/>
    </source>
</evidence>
<dbReference type="EMBL" id="ACBY02000014">
    <property type="protein sequence ID" value="EFB77133.1"/>
    <property type="molecule type" value="Genomic_DNA"/>
</dbReference>
<feature type="domain" description="ATP-grasp" evidence="5">
    <location>
        <begin position="108"/>
        <end position="305"/>
    </location>
</feature>
<dbReference type="InterPro" id="IPR011761">
    <property type="entry name" value="ATP-grasp"/>
</dbReference>
<dbReference type="Gene3D" id="3.30.470.20">
    <property type="entry name" value="ATP-grasp fold, B domain"/>
    <property type="match status" value="1"/>
</dbReference>
<keyword evidence="7" id="KW-1185">Reference proteome</keyword>
<dbReference type="Gene3D" id="3.40.50.20">
    <property type="match status" value="1"/>
</dbReference>
<dbReference type="OrthoDB" id="9803907at2"/>
<dbReference type="GO" id="GO:0005524">
    <property type="term" value="F:ATP binding"/>
    <property type="evidence" value="ECO:0007669"/>
    <property type="project" value="UniProtKB-UniRule"/>
</dbReference>
<protein>
    <submittedName>
        <fullName evidence="6">ATP-grasp domain protein</fullName>
    </submittedName>
</protein>
<organism evidence="6 7">
    <name type="scientific">Subdoligranulum variabile DSM 15176</name>
    <dbReference type="NCBI Taxonomy" id="411471"/>
    <lineage>
        <taxon>Bacteria</taxon>
        <taxon>Bacillati</taxon>
        <taxon>Bacillota</taxon>
        <taxon>Clostridia</taxon>
        <taxon>Eubacteriales</taxon>
        <taxon>Oscillospiraceae</taxon>
        <taxon>Subdoligranulum</taxon>
    </lineage>
</organism>
<dbReference type="AlphaFoldDB" id="D1PK35"/>
<gene>
    <name evidence="6" type="ORF">SUBVAR_04755</name>
</gene>
<dbReference type="RefSeq" id="WP_007046171.1">
    <property type="nucleotide sequence ID" value="NZ_GG704769.1"/>
</dbReference>
<evidence type="ECO:0000313" key="6">
    <source>
        <dbReference type="EMBL" id="EFB77133.1"/>
    </source>
</evidence>
<evidence type="ECO:0000313" key="7">
    <source>
        <dbReference type="Proteomes" id="UP000003438"/>
    </source>
</evidence>
<comment type="caution">
    <text evidence="6">The sequence shown here is derived from an EMBL/GenBank/DDBJ whole genome shotgun (WGS) entry which is preliminary data.</text>
</comment>
<dbReference type="Proteomes" id="UP000003438">
    <property type="component" value="Unassembled WGS sequence"/>
</dbReference>
<dbReference type="PANTHER" id="PTHR43585">
    <property type="entry name" value="FUMIPYRROLE BIOSYNTHESIS PROTEIN C"/>
    <property type="match status" value="1"/>
</dbReference>
<dbReference type="STRING" id="411471.SUBVAR_04755"/>
<dbReference type="Gene3D" id="3.30.1490.20">
    <property type="entry name" value="ATP-grasp fold, A domain"/>
    <property type="match status" value="1"/>
</dbReference>
<evidence type="ECO:0000256" key="4">
    <source>
        <dbReference type="PROSITE-ProRule" id="PRU00409"/>
    </source>
</evidence>
<name>D1PK35_9FIRM</name>
<keyword evidence="1" id="KW-0436">Ligase</keyword>
<evidence type="ECO:0000256" key="3">
    <source>
        <dbReference type="ARBA" id="ARBA00022840"/>
    </source>
</evidence>
<dbReference type="HOGENOM" id="CLU_029016_5_1_9"/>
<dbReference type="eggNOG" id="COG0027">
    <property type="taxonomic scope" value="Bacteria"/>
</dbReference>
<reference evidence="6" key="1">
    <citation type="submission" date="2009-12" db="EMBL/GenBank/DDBJ databases">
        <authorList>
            <person name="Weinstock G."/>
            <person name="Sodergren E."/>
            <person name="Clifton S."/>
            <person name="Fulton L."/>
            <person name="Fulton B."/>
            <person name="Courtney L."/>
            <person name="Fronick C."/>
            <person name="Harrison M."/>
            <person name="Strong C."/>
            <person name="Farmer C."/>
            <person name="Delahaunty K."/>
            <person name="Markovic C."/>
            <person name="Hall O."/>
            <person name="Minx P."/>
            <person name="Tomlinson C."/>
            <person name="Mitreva M."/>
            <person name="Nelson J."/>
            <person name="Hou S."/>
            <person name="Wollam A."/>
            <person name="Pepin K.H."/>
            <person name="Johnson M."/>
            <person name="Bhonagiri V."/>
            <person name="Nash W.E."/>
            <person name="Warren W."/>
            <person name="Chinwalla A."/>
            <person name="Mardis E.R."/>
            <person name="Wilson R.K."/>
        </authorList>
    </citation>
    <scope>NUCLEOTIDE SEQUENCE [LARGE SCALE GENOMIC DNA]</scope>
    <source>
        <strain evidence="6">DSM 15176</strain>
    </source>
</reference>
<dbReference type="PROSITE" id="PS50975">
    <property type="entry name" value="ATP_GRASP"/>
    <property type="match status" value="1"/>
</dbReference>
<accession>D1PK35</accession>
<dbReference type="InterPro" id="IPR013815">
    <property type="entry name" value="ATP_grasp_subdomain_1"/>
</dbReference>
<dbReference type="InterPro" id="IPR003806">
    <property type="entry name" value="ATP-grasp_PylC-type"/>
</dbReference>
<dbReference type="GO" id="GO:0046872">
    <property type="term" value="F:metal ion binding"/>
    <property type="evidence" value="ECO:0007669"/>
    <property type="project" value="InterPro"/>
</dbReference>
<dbReference type="GO" id="GO:0016874">
    <property type="term" value="F:ligase activity"/>
    <property type="evidence" value="ECO:0007669"/>
    <property type="project" value="UniProtKB-KW"/>
</dbReference>
<dbReference type="Pfam" id="PF02655">
    <property type="entry name" value="ATP-grasp_3"/>
    <property type="match status" value="1"/>
</dbReference>
<dbReference type="SUPFAM" id="SSF56059">
    <property type="entry name" value="Glutathione synthetase ATP-binding domain-like"/>
    <property type="match status" value="1"/>
</dbReference>
<proteinExistence type="predicted"/>
<dbReference type="InterPro" id="IPR052032">
    <property type="entry name" value="ATP-dep_AA_Ligase"/>
</dbReference>
<keyword evidence="2 4" id="KW-0547">Nucleotide-binding</keyword>
<keyword evidence="3 4" id="KW-0067">ATP-binding</keyword>